<gene>
    <name evidence="3" type="ORF">W822_03780</name>
</gene>
<keyword evidence="4" id="KW-1185">Reference proteome</keyword>
<evidence type="ECO:0000313" key="4">
    <source>
        <dbReference type="Proteomes" id="UP000018733"/>
    </source>
</evidence>
<dbReference type="PATRIC" id="fig|1424334.3.peg.760"/>
<keyword evidence="2" id="KW-0732">Signal</keyword>
<dbReference type="PANTHER" id="PTHR42928:SF5">
    <property type="entry name" value="BLR1237 PROTEIN"/>
    <property type="match status" value="1"/>
</dbReference>
<evidence type="ECO:0008006" key="5">
    <source>
        <dbReference type="Google" id="ProtNLM"/>
    </source>
</evidence>
<reference evidence="3 4" key="1">
    <citation type="journal article" date="2014" name="Genome Announc.">
        <title>Draft Genome Sequence of Advenella kashmirensis Strain W13003, a Polycyclic Aromatic Hydrocarbon-Degrading Bacterium.</title>
        <authorList>
            <person name="Wang X."/>
            <person name="Jin D."/>
            <person name="Zhou L."/>
            <person name="Wu L."/>
            <person name="An W."/>
            <person name="Zhao L."/>
        </authorList>
    </citation>
    <scope>NUCLEOTIDE SEQUENCE [LARGE SCALE GENOMIC DNA]</scope>
    <source>
        <strain evidence="3 4">W13003</strain>
    </source>
</reference>
<proteinExistence type="inferred from homology"/>
<comment type="similarity">
    <text evidence="1">Belongs to the UPF0065 (bug) family.</text>
</comment>
<sequence length="318" mass="33707">MKCREIILALSLSSVLGMGSAHAQQYIKFVTGSAPGGGVDHVTQLLANSMAPVLGQKIVVENRPGASYNIAAAYVAKAPADGSTVLITFNVHPIAGALHPNLPFDPVTSFRAVGKVATTPYAIVANPSLPGSTLTETIDLAKKDGRSLSFASIGLGTPQHLMMERLKKQTGVDIVMAQYSNPSQGQIDVMAGRVDFTLSTIAFCEPHVAAGKMKVLAVTSEERLPQFPNAITIKEAGYEGFVTDGWYAMLLPAGTPDSIVQQYNAALNKVLATDTLRKQFKAAGLTPSPGTPGELDQLIEHDAIQWKKVITEQGIKPD</sequence>
<dbReference type="AlphaFoldDB" id="V8QY45"/>
<evidence type="ECO:0000256" key="2">
    <source>
        <dbReference type="SAM" id="SignalP"/>
    </source>
</evidence>
<dbReference type="InterPro" id="IPR005064">
    <property type="entry name" value="BUG"/>
</dbReference>
<protein>
    <recommendedName>
        <fullName evidence="5">MFS transporter</fullName>
    </recommendedName>
</protein>
<dbReference type="Gene3D" id="3.40.190.150">
    <property type="entry name" value="Bordetella uptake gene, domain 1"/>
    <property type="match status" value="1"/>
</dbReference>
<dbReference type="PIRSF" id="PIRSF017082">
    <property type="entry name" value="YflP"/>
    <property type="match status" value="1"/>
</dbReference>
<dbReference type="Gene3D" id="3.40.190.10">
    <property type="entry name" value="Periplasmic binding protein-like II"/>
    <property type="match status" value="1"/>
</dbReference>
<dbReference type="Proteomes" id="UP000018733">
    <property type="component" value="Unassembled WGS sequence"/>
</dbReference>
<organism evidence="3 4">
    <name type="scientific">Advenella kashmirensis W13003</name>
    <dbReference type="NCBI Taxonomy" id="1424334"/>
    <lineage>
        <taxon>Bacteria</taxon>
        <taxon>Pseudomonadati</taxon>
        <taxon>Pseudomonadota</taxon>
        <taxon>Betaproteobacteria</taxon>
        <taxon>Burkholderiales</taxon>
        <taxon>Alcaligenaceae</taxon>
    </lineage>
</organism>
<dbReference type="InterPro" id="IPR042100">
    <property type="entry name" value="Bug_dom1"/>
</dbReference>
<dbReference type="eggNOG" id="COG3181">
    <property type="taxonomic scope" value="Bacteria"/>
</dbReference>
<dbReference type="EMBL" id="AYXT01000001">
    <property type="protein sequence ID" value="ETF04298.1"/>
    <property type="molecule type" value="Genomic_DNA"/>
</dbReference>
<dbReference type="STRING" id="1424334.W822_03780"/>
<accession>V8QY45</accession>
<feature type="signal peptide" evidence="2">
    <location>
        <begin position="1"/>
        <end position="23"/>
    </location>
</feature>
<comment type="caution">
    <text evidence="3">The sequence shown here is derived from an EMBL/GenBank/DDBJ whole genome shotgun (WGS) entry which is preliminary data.</text>
</comment>
<dbReference type="SUPFAM" id="SSF53850">
    <property type="entry name" value="Periplasmic binding protein-like II"/>
    <property type="match status" value="1"/>
</dbReference>
<name>V8QY45_9BURK</name>
<evidence type="ECO:0000313" key="3">
    <source>
        <dbReference type="EMBL" id="ETF04298.1"/>
    </source>
</evidence>
<feature type="chain" id="PRO_5004771988" description="MFS transporter" evidence="2">
    <location>
        <begin position="24"/>
        <end position="318"/>
    </location>
</feature>
<evidence type="ECO:0000256" key="1">
    <source>
        <dbReference type="ARBA" id="ARBA00006987"/>
    </source>
</evidence>
<dbReference type="PANTHER" id="PTHR42928">
    <property type="entry name" value="TRICARBOXYLATE-BINDING PROTEIN"/>
    <property type="match status" value="1"/>
</dbReference>
<dbReference type="HOGENOM" id="CLU_045683_0_1_4"/>
<dbReference type="Pfam" id="PF03401">
    <property type="entry name" value="TctC"/>
    <property type="match status" value="1"/>
</dbReference>